<dbReference type="InterPro" id="IPR012347">
    <property type="entry name" value="Ferritin-like"/>
</dbReference>
<dbReference type="Gene3D" id="1.20.1260.10">
    <property type="match status" value="1"/>
</dbReference>
<keyword evidence="2" id="KW-1185">Reference proteome</keyword>
<dbReference type="InterPro" id="IPR012851">
    <property type="entry name" value="Spore_coat_CotF-like"/>
</dbReference>
<keyword evidence="1" id="KW-0946">Virion</keyword>
<reference evidence="1 2" key="1">
    <citation type="submission" date="2018-08" db="EMBL/GenBank/DDBJ databases">
        <title>A genome reference for cultivated species of the human gut microbiota.</title>
        <authorList>
            <person name="Zou Y."/>
            <person name="Xue W."/>
            <person name="Luo G."/>
        </authorList>
    </citation>
    <scope>NUCLEOTIDE SEQUENCE [LARGE SCALE GENOMIC DNA]</scope>
    <source>
        <strain evidence="1 2">AF37-2AT</strain>
    </source>
</reference>
<dbReference type="Proteomes" id="UP000261080">
    <property type="component" value="Unassembled WGS sequence"/>
</dbReference>
<keyword evidence="1" id="KW-0167">Capsid protein</keyword>
<sequence>MTMQDFTDKEILGDGLSTQKSTTEKFNTFAGECVHDDLRGTMMKILEQEHSISTDVFNMMHQRGMYETPPAEEKKIMEAKQKFSQSVK</sequence>
<proteinExistence type="predicted"/>
<dbReference type="AlphaFoldDB" id="A0A3E3K2Q4"/>
<evidence type="ECO:0000313" key="1">
    <source>
        <dbReference type="EMBL" id="RGE87840.1"/>
    </source>
</evidence>
<organism evidence="1 2">
    <name type="scientific">Sellimonas intestinalis</name>
    <dbReference type="NCBI Taxonomy" id="1653434"/>
    <lineage>
        <taxon>Bacteria</taxon>
        <taxon>Bacillati</taxon>
        <taxon>Bacillota</taxon>
        <taxon>Clostridia</taxon>
        <taxon>Lachnospirales</taxon>
        <taxon>Lachnospiraceae</taxon>
        <taxon>Sellimonas</taxon>
    </lineage>
</organism>
<accession>A0A3E3K2Q4</accession>
<evidence type="ECO:0000313" key="2">
    <source>
        <dbReference type="Proteomes" id="UP000261080"/>
    </source>
</evidence>
<dbReference type="EMBL" id="QVLX01000003">
    <property type="protein sequence ID" value="RGE87840.1"/>
    <property type="molecule type" value="Genomic_DNA"/>
</dbReference>
<dbReference type="Pfam" id="PF07875">
    <property type="entry name" value="Coat_F"/>
    <property type="match status" value="1"/>
</dbReference>
<name>A0A3E3K2Q4_9FIRM</name>
<comment type="caution">
    <text evidence="1">The sequence shown here is derived from an EMBL/GenBank/DDBJ whole genome shotgun (WGS) entry which is preliminary data.</text>
</comment>
<dbReference type="OrthoDB" id="1685263at2"/>
<protein>
    <submittedName>
        <fullName evidence="1">Spore coat protein</fullName>
    </submittedName>
</protein>
<gene>
    <name evidence="1" type="ORF">DW016_06915</name>
</gene>